<dbReference type="InterPro" id="IPR017853">
    <property type="entry name" value="GH"/>
</dbReference>
<proteinExistence type="predicted"/>
<dbReference type="AlphaFoldDB" id="A0A495J9P0"/>
<accession>A0A495J9P0</accession>
<comment type="caution">
    <text evidence="1">The sequence shown here is derived from an EMBL/GenBank/DDBJ whole genome shotgun (WGS) entry which is preliminary data.</text>
</comment>
<dbReference type="Gene3D" id="3.20.20.80">
    <property type="entry name" value="Glycosidases"/>
    <property type="match status" value="1"/>
</dbReference>
<gene>
    <name evidence="1" type="ORF">BDD43_6018</name>
</gene>
<reference evidence="1 2" key="1">
    <citation type="submission" date="2018-10" db="EMBL/GenBank/DDBJ databases">
        <title>Genomic Encyclopedia of Archaeal and Bacterial Type Strains, Phase II (KMG-II): from individual species to whole genera.</title>
        <authorList>
            <person name="Goeker M."/>
        </authorList>
    </citation>
    <scope>NUCLEOTIDE SEQUENCE [LARGE SCALE GENOMIC DNA]</scope>
    <source>
        <strain evidence="1 2">DSM 18602</strain>
    </source>
</reference>
<evidence type="ECO:0000313" key="2">
    <source>
        <dbReference type="Proteomes" id="UP000268007"/>
    </source>
</evidence>
<dbReference type="SUPFAM" id="SSF51445">
    <property type="entry name" value="(Trans)glycosidases"/>
    <property type="match status" value="1"/>
</dbReference>
<organism evidence="1 2">
    <name type="scientific">Mucilaginibacter gracilis</name>
    <dbReference type="NCBI Taxonomy" id="423350"/>
    <lineage>
        <taxon>Bacteria</taxon>
        <taxon>Pseudomonadati</taxon>
        <taxon>Bacteroidota</taxon>
        <taxon>Sphingobacteriia</taxon>
        <taxon>Sphingobacteriales</taxon>
        <taxon>Sphingobacteriaceae</taxon>
        <taxon>Mucilaginibacter</taxon>
    </lineage>
</organism>
<name>A0A495J9P0_9SPHI</name>
<evidence type="ECO:0000313" key="1">
    <source>
        <dbReference type="EMBL" id="RKR85746.1"/>
    </source>
</evidence>
<sequence>MINDLTEMKQFGFNTIKYYGPCIYDHNILKAAHEQGLKVNYSFWIPDDLAFLSNKDAMDNLSAKVIRTVNNLHNNHDILAWELGNTPLQTLSLYYYKPDLLYKQDEYIRWLQTLVSAIKKADPARAVCLDVRVDNSLVSTTEKLHQLIPQIDFFGLVADQVSAGAEQIGELKVPYFYSYIDALNYLKFPESNTGAFITNWQDEETYSFVTFNGLKDKWGRNKFELRQLANRWQRLTLPRALPPVRILVPAVTTVANTALTYHAIINHNGLWGLAGATEGLEFKWVLVKVDAFDNALSMKFLGTGPQVTVSMPENPIANRLYLYVSRGNDVQIIKSKLGL</sequence>
<protein>
    <recommendedName>
        <fullName evidence="3">Glycoside hydrolase family 2 catalytic domain-containing protein</fullName>
    </recommendedName>
</protein>
<dbReference type="EMBL" id="RBKU01000001">
    <property type="protein sequence ID" value="RKR85746.1"/>
    <property type="molecule type" value="Genomic_DNA"/>
</dbReference>
<evidence type="ECO:0008006" key="3">
    <source>
        <dbReference type="Google" id="ProtNLM"/>
    </source>
</evidence>
<dbReference type="Proteomes" id="UP000268007">
    <property type="component" value="Unassembled WGS sequence"/>
</dbReference>
<keyword evidence="2" id="KW-1185">Reference proteome</keyword>